<keyword evidence="6" id="KW-0479">Metal-binding</keyword>
<evidence type="ECO:0000256" key="8">
    <source>
        <dbReference type="ARBA" id="ARBA00022842"/>
    </source>
</evidence>
<comment type="catalytic activity">
    <reaction evidence="10">
        <text>L-threonyl-[protein] + FAD = FMN-L-threonyl-[protein] + AMP + H(+)</text>
        <dbReference type="Rhea" id="RHEA:36847"/>
        <dbReference type="Rhea" id="RHEA-COMP:11060"/>
        <dbReference type="Rhea" id="RHEA-COMP:11061"/>
        <dbReference type="ChEBI" id="CHEBI:15378"/>
        <dbReference type="ChEBI" id="CHEBI:30013"/>
        <dbReference type="ChEBI" id="CHEBI:57692"/>
        <dbReference type="ChEBI" id="CHEBI:74257"/>
        <dbReference type="ChEBI" id="CHEBI:456215"/>
        <dbReference type="EC" id="2.7.1.180"/>
    </reaction>
</comment>
<keyword evidence="5 11" id="KW-0808">Transferase</keyword>
<evidence type="ECO:0000256" key="9">
    <source>
        <dbReference type="ARBA" id="ARBA00031306"/>
    </source>
</evidence>
<evidence type="ECO:0000256" key="7">
    <source>
        <dbReference type="ARBA" id="ARBA00022827"/>
    </source>
</evidence>
<reference evidence="11 12" key="1">
    <citation type="submission" date="2023-07" db="EMBL/GenBank/DDBJ databases">
        <title>Description of novel actinomycetes strains, isolated from tidal flat sediment.</title>
        <authorList>
            <person name="Lu C."/>
        </authorList>
    </citation>
    <scope>NUCLEOTIDE SEQUENCE [LARGE SCALE GENOMIC DNA]</scope>
    <source>
        <strain evidence="11 12">SYSU T00b441</strain>
    </source>
</reference>
<dbReference type="Gene3D" id="3.10.520.10">
    <property type="entry name" value="ApbE-like domains"/>
    <property type="match status" value="2"/>
</dbReference>
<dbReference type="SUPFAM" id="SSF143631">
    <property type="entry name" value="ApbE-like"/>
    <property type="match status" value="1"/>
</dbReference>
<accession>A0ABT9D6E5</accession>
<dbReference type="InterPro" id="IPR024932">
    <property type="entry name" value="ApbE"/>
</dbReference>
<proteinExistence type="predicted"/>
<dbReference type="RefSeq" id="WP_304600070.1">
    <property type="nucleotide sequence ID" value="NZ_JAUQYO010000001.1"/>
</dbReference>
<dbReference type="EMBL" id="JAUQYP010000001">
    <property type="protein sequence ID" value="MDO8106410.1"/>
    <property type="molecule type" value="Genomic_DNA"/>
</dbReference>
<keyword evidence="8" id="KW-0460">Magnesium</keyword>
<evidence type="ECO:0000256" key="5">
    <source>
        <dbReference type="ARBA" id="ARBA00022679"/>
    </source>
</evidence>
<comment type="caution">
    <text evidence="11">The sequence shown here is derived from an EMBL/GenBank/DDBJ whole genome shotgun (WGS) entry which is preliminary data.</text>
</comment>
<evidence type="ECO:0000313" key="11">
    <source>
        <dbReference type="EMBL" id="MDO8106410.1"/>
    </source>
</evidence>
<comment type="cofactor">
    <cofactor evidence="1">
        <name>Mg(2+)</name>
        <dbReference type="ChEBI" id="CHEBI:18420"/>
    </cofactor>
</comment>
<evidence type="ECO:0000256" key="6">
    <source>
        <dbReference type="ARBA" id="ARBA00022723"/>
    </source>
</evidence>
<dbReference type="PANTHER" id="PTHR30040">
    <property type="entry name" value="THIAMINE BIOSYNTHESIS LIPOPROTEIN APBE"/>
    <property type="match status" value="1"/>
</dbReference>
<evidence type="ECO:0000256" key="4">
    <source>
        <dbReference type="ARBA" id="ARBA00022630"/>
    </source>
</evidence>
<dbReference type="EC" id="2.7.1.180" evidence="2"/>
<sequence length="256" mass="27379">MTPAPGLPHRAWVEQIMGMPISVHVRGPRARDEVVAAAVADLFDELRAVDARFSPYREDSELRHLQRGEVDLADASDEMREVERLCRTAWARTDGWFDAWHSRPDGLFDPTGLTKTWGVARAARHLDRLPGLGYAIGAGGDVLLTPPPDGEPWLIGIEDPRDRSRVLATVPVSEGAVATSGTAARGAHILDPRTGAPTTQLLAASVVGPSLLWADVFATAAIARGASAVDWVSTLHGTSGLLVLADGSVHRWANAV</sequence>
<keyword evidence="7" id="KW-0274">FAD</keyword>
<dbReference type="Pfam" id="PF02424">
    <property type="entry name" value="ApbE"/>
    <property type="match status" value="2"/>
</dbReference>
<dbReference type="PANTHER" id="PTHR30040:SF2">
    <property type="entry name" value="FAD:PROTEIN FMN TRANSFERASE"/>
    <property type="match status" value="1"/>
</dbReference>
<evidence type="ECO:0000256" key="3">
    <source>
        <dbReference type="ARBA" id="ARBA00016337"/>
    </source>
</evidence>
<evidence type="ECO:0000313" key="12">
    <source>
        <dbReference type="Proteomes" id="UP001232536"/>
    </source>
</evidence>
<evidence type="ECO:0000256" key="10">
    <source>
        <dbReference type="ARBA" id="ARBA00048540"/>
    </source>
</evidence>
<evidence type="ECO:0000256" key="1">
    <source>
        <dbReference type="ARBA" id="ARBA00001946"/>
    </source>
</evidence>
<organism evidence="11 12">
    <name type="scientific">Actinotalea lenta</name>
    <dbReference type="NCBI Taxonomy" id="3064654"/>
    <lineage>
        <taxon>Bacteria</taxon>
        <taxon>Bacillati</taxon>
        <taxon>Actinomycetota</taxon>
        <taxon>Actinomycetes</taxon>
        <taxon>Micrococcales</taxon>
        <taxon>Cellulomonadaceae</taxon>
        <taxon>Actinotalea</taxon>
    </lineage>
</organism>
<gene>
    <name evidence="11" type="ORF">Q6348_04280</name>
</gene>
<evidence type="ECO:0000256" key="2">
    <source>
        <dbReference type="ARBA" id="ARBA00011955"/>
    </source>
</evidence>
<keyword evidence="4" id="KW-0285">Flavoprotein</keyword>
<dbReference type="GO" id="GO:0016740">
    <property type="term" value="F:transferase activity"/>
    <property type="evidence" value="ECO:0007669"/>
    <property type="project" value="UniProtKB-KW"/>
</dbReference>
<name>A0ABT9D6E5_9CELL</name>
<dbReference type="Proteomes" id="UP001232536">
    <property type="component" value="Unassembled WGS sequence"/>
</dbReference>
<dbReference type="InterPro" id="IPR003374">
    <property type="entry name" value="ApbE-like_sf"/>
</dbReference>
<protein>
    <recommendedName>
        <fullName evidence="3">FAD:protein FMN transferase</fullName>
        <ecNumber evidence="2">2.7.1.180</ecNumber>
    </recommendedName>
    <alternativeName>
        <fullName evidence="9">Flavin transferase</fullName>
    </alternativeName>
</protein>
<keyword evidence="12" id="KW-1185">Reference proteome</keyword>